<dbReference type="PANTHER" id="PTHR32552">
    <property type="entry name" value="FERRICHROME IRON RECEPTOR-RELATED"/>
    <property type="match status" value="1"/>
</dbReference>
<dbReference type="InterPro" id="IPR010105">
    <property type="entry name" value="TonB_sidphr_rcpt"/>
</dbReference>
<organism evidence="19 20">
    <name type="scientific">Sphingomonas koreensis</name>
    <dbReference type="NCBI Taxonomy" id="93064"/>
    <lineage>
        <taxon>Bacteria</taxon>
        <taxon>Pseudomonadati</taxon>
        <taxon>Pseudomonadota</taxon>
        <taxon>Alphaproteobacteria</taxon>
        <taxon>Sphingomonadales</taxon>
        <taxon>Sphingomonadaceae</taxon>
        <taxon>Sphingomonas</taxon>
    </lineage>
</organism>
<evidence type="ECO:0000256" key="11">
    <source>
        <dbReference type="ARBA" id="ARBA00023136"/>
    </source>
</evidence>
<accession>A0A430G5H9</accession>
<evidence type="ECO:0000259" key="18">
    <source>
        <dbReference type="Pfam" id="PF07715"/>
    </source>
</evidence>
<evidence type="ECO:0000256" key="5">
    <source>
        <dbReference type="ARBA" id="ARBA00022496"/>
    </source>
</evidence>
<keyword evidence="9" id="KW-0406">Ion transport</keyword>
<reference evidence="19 20" key="1">
    <citation type="submission" date="2018-07" db="EMBL/GenBank/DDBJ databases">
        <title>Genomic and Epidemiologic Investigation of an Indolent Hospital Outbreak.</title>
        <authorList>
            <person name="Johnson R.C."/>
            <person name="Deming C."/>
            <person name="Conlan S."/>
            <person name="Zellmer C.J."/>
            <person name="Michelin A.V."/>
            <person name="Lee-Lin S."/>
            <person name="Thomas P.J."/>
            <person name="Park M."/>
            <person name="Weingarten R.A."/>
            <person name="Less J."/>
            <person name="Dekker J.P."/>
            <person name="Frank K.M."/>
            <person name="Musser K.A."/>
            <person name="Mcquiston J.R."/>
            <person name="Henderson D.K."/>
            <person name="Lau A.F."/>
            <person name="Palmore T.N."/>
            <person name="Segre J.A."/>
        </authorList>
    </citation>
    <scope>NUCLEOTIDE SEQUENCE [LARGE SCALE GENOMIC DNA]</scope>
    <source>
        <strain evidence="19 20">SK-CDC1_0717</strain>
    </source>
</reference>
<evidence type="ECO:0000256" key="2">
    <source>
        <dbReference type="ARBA" id="ARBA00009810"/>
    </source>
</evidence>
<keyword evidence="10 15" id="KW-0798">TonB box</keyword>
<comment type="similarity">
    <text evidence="2 14 15">Belongs to the TonB-dependent receptor family.</text>
</comment>
<dbReference type="GO" id="GO:0038023">
    <property type="term" value="F:signaling receptor activity"/>
    <property type="evidence" value="ECO:0007669"/>
    <property type="project" value="InterPro"/>
</dbReference>
<evidence type="ECO:0000256" key="13">
    <source>
        <dbReference type="ARBA" id="ARBA00023237"/>
    </source>
</evidence>
<dbReference type="Gene3D" id="2.170.130.10">
    <property type="entry name" value="TonB-dependent receptor, plug domain"/>
    <property type="match status" value="1"/>
</dbReference>
<keyword evidence="4 14" id="KW-1134">Transmembrane beta strand</keyword>
<evidence type="ECO:0000256" key="6">
    <source>
        <dbReference type="ARBA" id="ARBA00022692"/>
    </source>
</evidence>
<dbReference type="InterPro" id="IPR012910">
    <property type="entry name" value="Plug_dom"/>
</dbReference>
<dbReference type="GO" id="GO:0015344">
    <property type="term" value="F:siderophore uptake transmembrane transporter activity"/>
    <property type="evidence" value="ECO:0007669"/>
    <property type="project" value="TreeGrafter"/>
</dbReference>
<evidence type="ECO:0000313" key="19">
    <source>
        <dbReference type="EMBL" id="RSY87505.1"/>
    </source>
</evidence>
<dbReference type="GO" id="GO:0015891">
    <property type="term" value="P:siderophore transport"/>
    <property type="evidence" value="ECO:0007669"/>
    <property type="project" value="InterPro"/>
</dbReference>
<dbReference type="InterPro" id="IPR039426">
    <property type="entry name" value="TonB-dep_rcpt-like"/>
</dbReference>
<evidence type="ECO:0000256" key="7">
    <source>
        <dbReference type="ARBA" id="ARBA00022729"/>
    </source>
</evidence>
<sequence>MQVARRSRKLFNGLSRSALIVCSLAMPMLAAANEGNEAEDGRSDTVVITGVNTQGTGSATKTDTPLMETPQSITVIDGEELTLRNAQSINQALGYVAGVSPSQRGGMVTRYDQLILRGFAPGVYQDGMRLIAGPYSTPQIDFNRVERIDIVKGPASVLYGNSTPGGLVNLVSKMPEAIEFGRVELQAGNYDTLRAVADINQPLDSQGRLLFRVVGGWQKNDGLTRGTFSERYHVSPMLTFAPTDRTSLTLIATYQRSPSGGGYSGVPAYGSVLTNPLGELPRDINTGDPAYERYAHKQKAIAAFFRHEFDDSLSFRSNFRFQNNRLSYRQLYVAGFATTGNGANRNSDFSTIIRGGGGADEDFDTLTLDNHFAAKFATGPLQHNVLLGIDYQNITGENFQQFNTGVSTNPLTSIPNLNLFKPVYGGTMPSFDLTLLSSGYVNTYGKRTQVGVYLQDQIAIGRLQLIASGRFDWYDQTTWNKRVAVGGNGPATFLSQNAFTARLGALYEFEFGLSPYFSFSESFEPQTGTRYVPGTSPLQTEPFEPVTGRQYEAGLKFQPRGTNSIFTASVYDLRRRKVPVADPGAPANSLPSNSQIQIGEVRVRGVELEGRGEVAPGLDVIVAGSYTDAIITQGTKATAATATVGAVPTTTGTRQLGTPEWLASGFVSYDFGRNGGVTGPLGGLKLGGGVRHVGGSDGTTQYKVVNGLAIFERFTSDSFTLVDAMLGYDLGKASSTLAGISLAVNAANLFDTRHVSACPFNNSCYFGAGRTVTGSLRFNW</sequence>
<evidence type="ECO:0000256" key="16">
    <source>
        <dbReference type="SAM" id="SignalP"/>
    </source>
</evidence>
<keyword evidence="12 19" id="KW-0675">Receptor</keyword>
<dbReference type="InterPro" id="IPR000531">
    <property type="entry name" value="Beta-barrel_TonB"/>
</dbReference>
<protein>
    <submittedName>
        <fullName evidence="19">TonB-dependent siderophore receptor</fullName>
    </submittedName>
</protein>
<dbReference type="SUPFAM" id="SSF56935">
    <property type="entry name" value="Porins"/>
    <property type="match status" value="1"/>
</dbReference>
<comment type="subcellular location">
    <subcellularLocation>
        <location evidence="1 14">Cell outer membrane</location>
        <topology evidence="1 14">Multi-pass membrane protein</topology>
    </subcellularLocation>
</comment>
<dbReference type="InterPro" id="IPR036942">
    <property type="entry name" value="Beta-barrel_TonB_sf"/>
</dbReference>
<keyword evidence="3 14" id="KW-0813">Transport</keyword>
<dbReference type="GO" id="GO:0009279">
    <property type="term" value="C:cell outer membrane"/>
    <property type="evidence" value="ECO:0007669"/>
    <property type="project" value="UniProtKB-SubCell"/>
</dbReference>
<keyword evidence="7 16" id="KW-0732">Signal</keyword>
<dbReference type="Pfam" id="PF07715">
    <property type="entry name" value="Plug"/>
    <property type="match status" value="1"/>
</dbReference>
<dbReference type="FunFam" id="2.170.130.10:FF:000001">
    <property type="entry name" value="Catecholate siderophore TonB-dependent receptor"/>
    <property type="match status" value="1"/>
</dbReference>
<keyword evidence="13 14" id="KW-0998">Cell outer membrane</keyword>
<comment type="caution">
    <text evidence="19">The sequence shown here is derived from an EMBL/GenBank/DDBJ whole genome shotgun (WGS) entry which is preliminary data.</text>
</comment>
<name>A0A430G5H9_9SPHN</name>
<keyword evidence="11 14" id="KW-0472">Membrane</keyword>
<evidence type="ECO:0000256" key="4">
    <source>
        <dbReference type="ARBA" id="ARBA00022452"/>
    </source>
</evidence>
<feature type="domain" description="TonB-dependent receptor plug" evidence="18">
    <location>
        <begin position="66"/>
        <end position="166"/>
    </location>
</feature>
<gene>
    <name evidence="19" type="ORF">DAH66_07695</name>
</gene>
<evidence type="ECO:0000256" key="14">
    <source>
        <dbReference type="PROSITE-ProRule" id="PRU01360"/>
    </source>
</evidence>
<evidence type="ECO:0000256" key="12">
    <source>
        <dbReference type="ARBA" id="ARBA00023170"/>
    </source>
</evidence>
<dbReference type="PANTHER" id="PTHR32552:SF68">
    <property type="entry name" value="FERRICHROME OUTER MEMBRANE TRANSPORTER_PHAGE RECEPTOR"/>
    <property type="match status" value="1"/>
</dbReference>
<evidence type="ECO:0000256" key="15">
    <source>
        <dbReference type="RuleBase" id="RU003357"/>
    </source>
</evidence>
<dbReference type="NCBIfam" id="TIGR01783">
    <property type="entry name" value="TonB-siderophor"/>
    <property type="match status" value="1"/>
</dbReference>
<feature type="signal peptide" evidence="16">
    <location>
        <begin position="1"/>
        <end position="32"/>
    </location>
</feature>
<evidence type="ECO:0000256" key="1">
    <source>
        <dbReference type="ARBA" id="ARBA00004571"/>
    </source>
</evidence>
<dbReference type="Proteomes" id="UP000287746">
    <property type="component" value="Unassembled WGS sequence"/>
</dbReference>
<dbReference type="CDD" id="cd01347">
    <property type="entry name" value="ligand_gated_channel"/>
    <property type="match status" value="1"/>
</dbReference>
<evidence type="ECO:0000256" key="10">
    <source>
        <dbReference type="ARBA" id="ARBA00023077"/>
    </source>
</evidence>
<evidence type="ECO:0000259" key="17">
    <source>
        <dbReference type="Pfam" id="PF00593"/>
    </source>
</evidence>
<keyword evidence="8" id="KW-0408">Iron</keyword>
<dbReference type="Gene3D" id="2.40.170.20">
    <property type="entry name" value="TonB-dependent receptor, beta-barrel domain"/>
    <property type="match status" value="1"/>
</dbReference>
<evidence type="ECO:0000313" key="20">
    <source>
        <dbReference type="Proteomes" id="UP000287746"/>
    </source>
</evidence>
<dbReference type="PROSITE" id="PS52016">
    <property type="entry name" value="TONB_DEPENDENT_REC_3"/>
    <property type="match status" value="1"/>
</dbReference>
<evidence type="ECO:0000256" key="8">
    <source>
        <dbReference type="ARBA" id="ARBA00023004"/>
    </source>
</evidence>
<proteinExistence type="inferred from homology"/>
<evidence type="ECO:0000256" key="9">
    <source>
        <dbReference type="ARBA" id="ARBA00023065"/>
    </source>
</evidence>
<dbReference type="AlphaFoldDB" id="A0A430G5H9"/>
<dbReference type="Pfam" id="PF00593">
    <property type="entry name" value="TonB_dep_Rec_b-barrel"/>
    <property type="match status" value="1"/>
</dbReference>
<dbReference type="InterPro" id="IPR037066">
    <property type="entry name" value="Plug_dom_sf"/>
</dbReference>
<dbReference type="EMBL" id="QQYZ01000005">
    <property type="protein sequence ID" value="RSY87505.1"/>
    <property type="molecule type" value="Genomic_DNA"/>
</dbReference>
<keyword evidence="5" id="KW-0410">Iron transport</keyword>
<feature type="chain" id="PRO_5019149191" evidence="16">
    <location>
        <begin position="33"/>
        <end position="780"/>
    </location>
</feature>
<evidence type="ECO:0000256" key="3">
    <source>
        <dbReference type="ARBA" id="ARBA00022448"/>
    </source>
</evidence>
<feature type="domain" description="TonB-dependent receptor-like beta-barrel" evidence="17">
    <location>
        <begin position="242"/>
        <end position="749"/>
    </location>
</feature>
<keyword evidence="6 14" id="KW-0812">Transmembrane</keyword>